<protein>
    <submittedName>
        <fullName evidence="2">Uncharacterized protein</fullName>
    </submittedName>
</protein>
<keyword evidence="3" id="KW-1185">Reference proteome</keyword>
<feature type="compositionally biased region" description="Polar residues" evidence="1">
    <location>
        <begin position="7"/>
        <end position="27"/>
    </location>
</feature>
<dbReference type="STRING" id="1249481.D641_0100580"/>
<dbReference type="Proteomes" id="UP000019754">
    <property type="component" value="Unassembled WGS sequence"/>
</dbReference>
<feature type="region of interest" description="Disordered" evidence="1">
    <location>
        <begin position="1"/>
        <end position="33"/>
    </location>
</feature>
<accession>A0A022KZ68</accession>
<reference evidence="2 3" key="1">
    <citation type="journal article" date="2013" name="Genome Announc.">
        <title>Draft genome sequence of an Actinobacterium, Brachybacterium muris strain UCD-AY4.</title>
        <authorList>
            <person name="Lo J.R."/>
            <person name="Lang J.M."/>
            <person name="Darling A.E."/>
            <person name="Eisen J.A."/>
            <person name="Coil D.A."/>
        </authorList>
    </citation>
    <scope>NUCLEOTIDE SEQUENCE [LARGE SCALE GENOMIC DNA]</scope>
    <source>
        <strain evidence="2 3">UCD-AY4</strain>
    </source>
</reference>
<evidence type="ECO:0000256" key="1">
    <source>
        <dbReference type="SAM" id="MobiDB-lite"/>
    </source>
</evidence>
<dbReference type="AlphaFoldDB" id="A0A022KZ68"/>
<gene>
    <name evidence="2" type="ORF">D641_0100580</name>
</gene>
<name>A0A022KZ68_9MICO</name>
<evidence type="ECO:0000313" key="2">
    <source>
        <dbReference type="EMBL" id="EYT51265.1"/>
    </source>
</evidence>
<dbReference type="EMBL" id="AORC01000002">
    <property type="protein sequence ID" value="EYT51265.1"/>
    <property type="molecule type" value="Genomic_DNA"/>
</dbReference>
<proteinExistence type="predicted"/>
<dbReference type="HOGENOM" id="CLU_2732091_0_0_11"/>
<comment type="caution">
    <text evidence="2">The sequence shown here is derived from an EMBL/GenBank/DDBJ whole genome shotgun (WGS) entry which is preliminary data.</text>
</comment>
<sequence length="71" mass="7364">MPRPGNRNVSRCPSTSSIATALPSTSQRSKRLSARIHTIETSTAVTSSAALVICTPPDREVETVVSIGAAA</sequence>
<organism evidence="2 3">
    <name type="scientific">Brachybacterium muris UCD-AY4</name>
    <dbReference type="NCBI Taxonomy" id="1249481"/>
    <lineage>
        <taxon>Bacteria</taxon>
        <taxon>Bacillati</taxon>
        <taxon>Actinomycetota</taxon>
        <taxon>Actinomycetes</taxon>
        <taxon>Micrococcales</taxon>
        <taxon>Dermabacteraceae</taxon>
        <taxon>Brachybacterium</taxon>
    </lineage>
</organism>
<evidence type="ECO:0000313" key="3">
    <source>
        <dbReference type="Proteomes" id="UP000019754"/>
    </source>
</evidence>